<dbReference type="InterPro" id="IPR000524">
    <property type="entry name" value="Tscrpt_reg_HTH_GntR"/>
</dbReference>
<dbReference type="PANTHER" id="PTHR44846">
    <property type="entry name" value="MANNOSYL-D-GLYCERATE TRANSPORT/METABOLISM SYSTEM REPRESSOR MNGR-RELATED"/>
    <property type="match status" value="1"/>
</dbReference>
<feature type="domain" description="HTH gntR-type" evidence="5">
    <location>
        <begin position="3"/>
        <end position="71"/>
    </location>
</feature>
<dbReference type="FunFam" id="3.40.1410.10:FF:000008">
    <property type="entry name" value="Transcriptional regulator, GntR family"/>
    <property type="match status" value="1"/>
</dbReference>
<dbReference type="HOGENOM" id="CLU_063236_5_0_9"/>
<dbReference type="InterPro" id="IPR011663">
    <property type="entry name" value="UTRA"/>
</dbReference>
<dbReference type="SMART" id="SM00866">
    <property type="entry name" value="UTRA"/>
    <property type="match status" value="1"/>
</dbReference>
<dbReference type="EMBL" id="ACGU01000109">
    <property type="protein sequence ID" value="EEJ71161.1"/>
    <property type="molecule type" value="Genomic_DNA"/>
</dbReference>
<name>C2EQM3_9LACO</name>
<dbReference type="RefSeq" id="WP_007126726.1">
    <property type="nucleotide sequence ID" value="NZ_AZFO01000048.1"/>
</dbReference>
<keyword evidence="1" id="KW-0678">Repressor</keyword>
<comment type="caution">
    <text evidence="6">The sequence shown here is derived from an EMBL/GenBank/DDBJ whole genome shotgun (WGS) entry which is preliminary data.</text>
</comment>
<dbReference type="InterPro" id="IPR050679">
    <property type="entry name" value="Bact_HTH_transcr_reg"/>
</dbReference>
<gene>
    <name evidence="6" type="primary">gntR3</name>
    <name evidence="6" type="ORF">HMPREF0548_1969</name>
</gene>
<dbReference type="Pfam" id="PF07702">
    <property type="entry name" value="UTRA"/>
    <property type="match status" value="1"/>
</dbReference>
<dbReference type="InterPro" id="IPR036390">
    <property type="entry name" value="WH_DNA-bd_sf"/>
</dbReference>
<organism evidence="6 7">
    <name type="scientific">Lactobacillus ultunensis DSM 16047</name>
    <dbReference type="NCBI Taxonomy" id="525365"/>
    <lineage>
        <taxon>Bacteria</taxon>
        <taxon>Bacillati</taxon>
        <taxon>Bacillota</taxon>
        <taxon>Bacilli</taxon>
        <taxon>Lactobacillales</taxon>
        <taxon>Lactobacillaceae</taxon>
        <taxon>Lactobacillus</taxon>
    </lineage>
</organism>
<dbReference type="AlphaFoldDB" id="C2EQM3"/>
<dbReference type="InterPro" id="IPR028978">
    <property type="entry name" value="Chorismate_lyase_/UTRA_dom_sf"/>
</dbReference>
<keyword evidence="7" id="KW-1185">Reference proteome</keyword>
<evidence type="ECO:0000256" key="4">
    <source>
        <dbReference type="ARBA" id="ARBA00023163"/>
    </source>
</evidence>
<dbReference type="Proteomes" id="UP000005583">
    <property type="component" value="Unassembled WGS sequence"/>
</dbReference>
<evidence type="ECO:0000313" key="6">
    <source>
        <dbReference type="EMBL" id="EEJ71161.1"/>
    </source>
</evidence>
<dbReference type="CDD" id="cd07377">
    <property type="entry name" value="WHTH_GntR"/>
    <property type="match status" value="1"/>
</dbReference>
<dbReference type="STRING" id="525365.HMPREF0548_1969"/>
<evidence type="ECO:0000313" key="7">
    <source>
        <dbReference type="Proteomes" id="UP000005583"/>
    </source>
</evidence>
<evidence type="ECO:0000256" key="3">
    <source>
        <dbReference type="ARBA" id="ARBA00023125"/>
    </source>
</evidence>
<dbReference type="SUPFAM" id="SSF64288">
    <property type="entry name" value="Chorismate lyase-like"/>
    <property type="match status" value="1"/>
</dbReference>
<evidence type="ECO:0000256" key="2">
    <source>
        <dbReference type="ARBA" id="ARBA00023015"/>
    </source>
</evidence>
<protein>
    <submittedName>
        <fullName evidence="6">UbiC transcription regulator-associated domain protein</fullName>
    </submittedName>
</protein>
<dbReference type="GO" id="GO:0003677">
    <property type="term" value="F:DNA binding"/>
    <property type="evidence" value="ECO:0007669"/>
    <property type="project" value="UniProtKB-KW"/>
</dbReference>
<keyword evidence="4" id="KW-0804">Transcription</keyword>
<dbReference type="PATRIC" id="fig|525365.8.peg.1621"/>
<keyword evidence="3" id="KW-0238">DNA-binding</keyword>
<dbReference type="Gene3D" id="1.10.10.10">
    <property type="entry name" value="Winged helix-like DNA-binding domain superfamily/Winged helix DNA-binding domain"/>
    <property type="match status" value="1"/>
</dbReference>
<evidence type="ECO:0000256" key="1">
    <source>
        <dbReference type="ARBA" id="ARBA00022491"/>
    </source>
</evidence>
<dbReference type="GO" id="GO:0045892">
    <property type="term" value="P:negative regulation of DNA-templated transcription"/>
    <property type="evidence" value="ECO:0007669"/>
    <property type="project" value="TreeGrafter"/>
</dbReference>
<accession>C2EQM3</accession>
<dbReference type="eggNOG" id="COG2188">
    <property type="taxonomic scope" value="Bacteria"/>
</dbReference>
<sequence length="240" mass="27957">MTKAKYVEVAEEIEEKIKKGQYKRQTALPDQETLAKEYNVSRLTIQKALDGLDRKGIVYKQSGMGTFVLGDIPFKDKRDAAVNAFIGLGNQLGKNNVSSKVLHYSVEFPDDKTQEYLNIDQTEPVYDIVRLRIYEEEPLMIEHTYMPVKLVPGLTKDVLHASVYDYMHKKLNLKFGHAYRRIRAVKANKYDEKYLNAKKDDPMLELEQVVWLINGVPVEYSTSRNRYDTRYYVTVDNNRF</sequence>
<dbReference type="PRINTS" id="PR00035">
    <property type="entry name" value="HTHGNTR"/>
</dbReference>
<dbReference type="OrthoDB" id="9815017at2"/>
<reference evidence="6 7" key="1">
    <citation type="submission" date="2009-01" db="EMBL/GenBank/DDBJ databases">
        <authorList>
            <person name="Qin X."/>
            <person name="Bachman B."/>
            <person name="Battles P."/>
            <person name="Bell A."/>
            <person name="Bess C."/>
            <person name="Bickham C."/>
            <person name="Chaboub L."/>
            <person name="Chen D."/>
            <person name="Coyle M."/>
            <person name="Deiros D.R."/>
            <person name="Dinh H."/>
            <person name="Forbes L."/>
            <person name="Fowler G."/>
            <person name="Francisco L."/>
            <person name="Fu Q."/>
            <person name="Gubbala S."/>
            <person name="Hale W."/>
            <person name="Han Y."/>
            <person name="Hemphill L."/>
            <person name="Highlander S.K."/>
            <person name="Hirani K."/>
            <person name="Hogues M."/>
            <person name="Jackson L."/>
            <person name="Jakkamsetti A."/>
            <person name="Javaid M."/>
            <person name="Jiang H."/>
            <person name="Korchina V."/>
            <person name="Kovar C."/>
            <person name="Lara F."/>
            <person name="Lee S."/>
            <person name="Mata R."/>
            <person name="Mathew T."/>
            <person name="Moen C."/>
            <person name="Morales K."/>
            <person name="Munidasa M."/>
            <person name="Nazareth L."/>
            <person name="Ngo R."/>
            <person name="Nguyen L."/>
            <person name="Okwuonu G."/>
            <person name="Ongeri F."/>
            <person name="Patil S."/>
            <person name="Petrosino J."/>
            <person name="Pham C."/>
            <person name="Pham P."/>
            <person name="Pu L.-L."/>
            <person name="Puazo M."/>
            <person name="Raj R."/>
            <person name="Reid J."/>
            <person name="Rouhana J."/>
            <person name="Saada N."/>
            <person name="Shang Y."/>
            <person name="Simmons D."/>
            <person name="Thornton R."/>
            <person name="Warren J."/>
            <person name="Weissenberger G."/>
            <person name="Zhang J."/>
            <person name="Zhang L."/>
            <person name="Zhou C."/>
            <person name="Zhu D."/>
            <person name="Muzny D."/>
            <person name="Worley K."/>
            <person name="Gibbs R."/>
        </authorList>
    </citation>
    <scope>NUCLEOTIDE SEQUENCE [LARGE SCALE GENOMIC DNA]</scope>
    <source>
        <strain evidence="6 7">DSM 16047</strain>
    </source>
</reference>
<proteinExistence type="predicted"/>
<dbReference type="SMART" id="SM00345">
    <property type="entry name" value="HTH_GNTR"/>
    <property type="match status" value="1"/>
</dbReference>
<dbReference type="PANTHER" id="PTHR44846:SF5">
    <property type="entry name" value="HTH-TYPE TRANSCRIPTIONAL REGULATOR GMUR"/>
    <property type="match status" value="1"/>
</dbReference>
<dbReference type="Pfam" id="PF00392">
    <property type="entry name" value="GntR"/>
    <property type="match status" value="1"/>
</dbReference>
<dbReference type="GO" id="GO:0003700">
    <property type="term" value="F:DNA-binding transcription factor activity"/>
    <property type="evidence" value="ECO:0007669"/>
    <property type="project" value="InterPro"/>
</dbReference>
<dbReference type="Gene3D" id="3.40.1410.10">
    <property type="entry name" value="Chorismate lyase-like"/>
    <property type="match status" value="1"/>
</dbReference>
<dbReference type="SUPFAM" id="SSF46785">
    <property type="entry name" value="Winged helix' DNA-binding domain"/>
    <property type="match status" value="1"/>
</dbReference>
<keyword evidence="2" id="KW-0805">Transcription regulation</keyword>
<evidence type="ECO:0000259" key="5">
    <source>
        <dbReference type="PROSITE" id="PS50949"/>
    </source>
</evidence>
<dbReference type="PROSITE" id="PS50949">
    <property type="entry name" value="HTH_GNTR"/>
    <property type="match status" value="1"/>
</dbReference>
<dbReference type="InterPro" id="IPR036388">
    <property type="entry name" value="WH-like_DNA-bd_sf"/>
</dbReference>